<gene>
    <name evidence="15" type="ORF">FYJ50_01285</name>
</gene>
<keyword evidence="10 12" id="KW-0472">Membrane</keyword>
<dbReference type="GO" id="GO:0008982">
    <property type="term" value="F:protein-N(PI)-phosphohistidine-sugar phosphotransferase activity"/>
    <property type="evidence" value="ECO:0007669"/>
    <property type="project" value="InterPro"/>
</dbReference>
<dbReference type="RefSeq" id="WP_154459238.1">
    <property type="nucleotide sequence ID" value="NZ_VUMM01000002.1"/>
</dbReference>
<feature type="transmembrane region" description="Helical" evidence="12">
    <location>
        <begin position="180"/>
        <end position="201"/>
    </location>
</feature>
<dbReference type="InterPro" id="IPR036878">
    <property type="entry name" value="Glu_permease_IIB"/>
</dbReference>
<dbReference type="PANTHER" id="PTHR30175:SF1">
    <property type="entry name" value="PTS SYSTEM ARBUTIN-, CELLOBIOSE-, AND SALICIN-SPECIFIC EIIBC COMPONENT-RELATED"/>
    <property type="match status" value="1"/>
</dbReference>
<dbReference type="Proteomes" id="UP000470082">
    <property type="component" value="Unassembled WGS sequence"/>
</dbReference>
<feature type="transmembrane region" description="Helical" evidence="12">
    <location>
        <begin position="295"/>
        <end position="318"/>
    </location>
</feature>
<feature type="transmembrane region" description="Helical" evidence="12">
    <location>
        <begin position="251"/>
        <end position="275"/>
    </location>
</feature>
<feature type="transmembrane region" description="Helical" evidence="12">
    <location>
        <begin position="221"/>
        <end position="239"/>
    </location>
</feature>
<evidence type="ECO:0000256" key="7">
    <source>
        <dbReference type="ARBA" id="ARBA00022692"/>
    </source>
</evidence>
<dbReference type="GO" id="GO:0005886">
    <property type="term" value="C:plasma membrane"/>
    <property type="evidence" value="ECO:0007669"/>
    <property type="project" value="UniProtKB-SubCell"/>
</dbReference>
<dbReference type="InterPro" id="IPR050558">
    <property type="entry name" value="PTS_Sugar-Specific_Components"/>
</dbReference>
<dbReference type="GO" id="GO:0016301">
    <property type="term" value="F:kinase activity"/>
    <property type="evidence" value="ECO:0007669"/>
    <property type="project" value="UniProtKB-KW"/>
</dbReference>
<sequence length="471" mass="50460">MAKYTEFCNQILNNVGGKENVSSAVHCMTRLRLNLKDKSKVNVEAVRSIKGAVGAQFSGEQFQIIIGQHVSDVYPEFCAMAGLGIESAIDENLDKEPFDIKKLPSKVLDYISGTVVPLIPIMMGAGFFKMFYSVLGPTLMNVFPESADIMQTLYIVGNAGFYFMPVFAAYGAAKKLNTSIPLALLLGVLLIDPNIINIVGLGEPFNIYGFIPMQLNNYANGILPSLLAVFALKYVFDFFNQHMLKSIKVIGVPFCTLVIMVPLMMCVLAPVGNWIGMGLSWIFSTLYDFVGPLAIALIAAFWPFLVATGMHIAVIQIALINITTLGYDPIVLAGSNIANYALMGMTLAYFLRVKGEEKQMAGANVITLIVGGISEPTLFGILLRNKKAMATQIIGGFIGGLVGGILGVAVYTLGASNFLTVLQYAGGPGQNFINACIACAVAFVAAFIVGVILGFGDGDGLKNFKGKKASK</sequence>
<dbReference type="FunFam" id="3.30.1360.60:FF:000001">
    <property type="entry name" value="PTS system glucose-specific IIBC component PtsG"/>
    <property type="match status" value="1"/>
</dbReference>
<feature type="transmembrane region" description="Helical" evidence="12">
    <location>
        <begin position="152"/>
        <end position="173"/>
    </location>
</feature>
<feature type="transmembrane region" description="Helical" evidence="12">
    <location>
        <begin position="110"/>
        <end position="132"/>
    </location>
</feature>
<name>A0A7X2N1K4_9FIRM</name>
<dbReference type="PROSITE" id="PS01035">
    <property type="entry name" value="PTS_EIIB_TYPE_1_CYS"/>
    <property type="match status" value="1"/>
</dbReference>
<dbReference type="InterPro" id="IPR013013">
    <property type="entry name" value="PTS_EIIC_1"/>
</dbReference>
<evidence type="ECO:0000256" key="11">
    <source>
        <dbReference type="PROSITE-ProRule" id="PRU00421"/>
    </source>
</evidence>
<dbReference type="Pfam" id="PF00367">
    <property type="entry name" value="PTS_EIIB"/>
    <property type="match status" value="1"/>
</dbReference>
<keyword evidence="2" id="KW-0813">Transport</keyword>
<keyword evidence="7 12" id="KW-0812">Transmembrane</keyword>
<comment type="caution">
    <text evidence="15">The sequence shown here is derived from an EMBL/GenBank/DDBJ whole genome shotgun (WGS) entry which is preliminary data.</text>
</comment>
<dbReference type="SUPFAM" id="SSF55604">
    <property type="entry name" value="Glucose permease domain IIB"/>
    <property type="match status" value="1"/>
</dbReference>
<protein>
    <submittedName>
        <fullName evidence="15">Uncharacterized protein</fullName>
    </submittedName>
</protein>
<evidence type="ECO:0000313" key="15">
    <source>
        <dbReference type="EMBL" id="MSS00763.1"/>
    </source>
</evidence>
<evidence type="ECO:0000256" key="10">
    <source>
        <dbReference type="ARBA" id="ARBA00023136"/>
    </source>
</evidence>
<evidence type="ECO:0000256" key="3">
    <source>
        <dbReference type="ARBA" id="ARBA00022475"/>
    </source>
</evidence>
<evidence type="ECO:0000259" key="14">
    <source>
        <dbReference type="PROSITE" id="PS51103"/>
    </source>
</evidence>
<reference evidence="15 16" key="1">
    <citation type="submission" date="2019-08" db="EMBL/GenBank/DDBJ databases">
        <title>In-depth cultivation of the pig gut microbiome towards novel bacterial diversity and tailored functional studies.</title>
        <authorList>
            <person name="Wylensek D."/>
            <person name="Hitch T.C.A."/>
            <person name="Clavel T."/>
        </authorList>
    </citation>
    <scope>NUCLEOTIDE SEQUENCE [LARGE SCALE GENOMIC DNA]</scope>
    <source>
        <strain evidence="15 16">LKV-178-WT-2G</strain>
    </source>
</reference>
<evidence type="ECO:0000256" key="4">
    <source>
        <dbReference type="ARBA" id="ARBA00022597"/>
    </source>
</evidence>
<dbReference type="Pfam" id="PF02378">
    <property type="entry name" value="PTS_EIIC"/>
    <property type="match status" value="1"/>
</dbReference>
<dbReference type="GO" id="GO:0009401">
    <property type="term" value="P:phosphoenolpyruvate-dependent sugar phosphotransferase system"/>
    <property type="evidence" value="ECO:0007669"/>
    <property type="project" value="UniProtKB-KW"/>
</dbReference>
<dbReference type="PROSITE" id="PS51103">
    <property type="entry name" value="PTS_EIIC_TYPE_1"/>
    <property type="match status" value="1"/>
</dbReference>
<keyword evidence="3" id="KW-1003">Cell membrane</keyword>
<keyword evidence="8" id="KW-0418">Kinase</keyword>
<dbReference type="CDD" id="cd00212">
    <property type="entry name" value="PTS_IIB_glc"/>
    <property type="match status" value="1"/>
</dbReference>
<dbReference type="PROSITE" id="PS51098">
    <property type="entry name" value="PTS_EIIB_TYPE_1"/>
    <property type="match status" value="1"/>
</dbReference>
<dbReference type="GO" id="GO:0090589">
    <property type="term" value="F:protein-phosphocysteine-trehalose phosphotransferase system transporter activity"/>
    <property type="evidence" value="ECO:0007669"/>
    <property type="project" value="TreeGrafter"/>
</dbReference>
<accession>A0A7X2N1K4</accession>
<feature type="transmembrane region" description="Helical" evidence="12">
    <location>
        <begin position="330"/>
        <end position="351"/>
    </location>
</feature>
<feature type="domain" description="PTS EIIC type-1" evidence="14">
    <location>
        <begin position="109"/>
        <end position="469"/>
    </location>
</feature>
<keyword evidence="16" id="KW-1185">Reference proteome</keyword>
<keyword evidence="5" id="KW-0808">Transferase</keyword>
<keyword evidence="6" id="KW-0598">Phosphotransferase system</keyword>
<evidence type="ECO:0000313" key="16">
    <source>
        <dbReference type="Proteomes" id="UP000470082"/>
    </source>
</evidence>
<evidence type="ECO:0000256" key="2">
    <source>
        <dbReference type="ARBA" id="ARBA00022448"/>
    </source>
</evidence>
<dbReference type="InterPro" id="IPR018113">
    <property type="entry name" value="PTrfase_EIIB_Cys"/>
</dbReference>
<evidence type="ECO:0000259" key="13">
    <source>
        <dbReference type="PROSITE" id="PS51098"/>
    </source>
</evidence>
<feature type="domain" description="PTS EIIB type-1" evidence="13">
    <location>
        <begin position="5"/>
        <end position="87"/>
    </location>
</feature>
<feature type="transmembrane region" description="Helical" evidence="12">
    <location>
        <begin position="432"/>
        <end position="455"/>
    </location>
</feature>
<evidence type="ECO:0000256" key="6">
    <source>
        <dbReference type="ARBA" id="ARBA00022683"/>
    </source>
</evidence>
<evidence type="ECO:0000256" key="5">
    <source>
        <dbReference type="ARBA" id="ARBA00022679"/>
    </source>
</evidence>
<keyword evidence="9 12" id="KW-1133">Transmembrane helix</keyword>
<feature type="transmembrane region" description="Helical" evidence="12">
    <location>
        <begin position="390"/>
        <end position="412"/>
    </location>
</feature>
<organism evidence="15 16">
    <name type="scientific">Floccifex porci</name>
    <dbReference type="NCBI Taxonomy" id="2606629"/>
    <lineage>
        <taxon>Bacteria</taxon>
        <taxon>Bacillati</taxon>
        <taxon>Bacillota</taxon>
        <taxon>Erysipelotrichia</taxon>
        <taxon>Erysipelotrichales</taxon>
        <taxon>Erysipelotrichaceae</taxon>
        <taxon>Floccifex</taxon>
    </lineage>
</organism>
<evidence type="ECO:0000256" key="9">
    <source>
        <dbReference type="ARBA" id="ARBA00022989"/>
    </source>
</evidence>
<feature type="transmembrane region" description="Helical" evidence="12">
    <location>
        <begin position="363"/>
        <end position="383"/>
    </location>
</feature>
<keyword evidence="4" id="KW-0762">Sugar transport</keyword>
<evidence type="ECO:0000256" key="8">
    <source>
        <dbReference type="ARBA" id="ARBA00022777"/>
    </source>
</evidence>
<dbReference type="PANTHER" id="PTHR30175">
    <property type="entry name" value="PHOSPHOTRANSFERASE SYSTEM TRANSPORT PROTEIN"/>
    <property type="match status" value="1"/>
</dbReference>
<dbReference type="InterPro" id="IPR001996">
    <property type="entry name" value="PTS_IIB_1"/>
</dbReference>
<dbReference type="AlphaFoldDB" id="A0A7X2N1K4"/>
<dbReference type="Gene3D" id="3.30.1360.60">
    <property type="entry name" value="Glucose permease domain IIB"/>
    <property type="match status" value="1"/>
</dbReference>
<proteinExistence type="predicted"/>
<evidence type="ECO:0000256" key="1">
    <source>
        <dbReference type="ARBA" id="ARBA00004651"/>
    </source>
</evidence>
<dbReference type="InterPro" id="IPR003352">
    <property type="entry name" value="PTS_EIIC"/>
</dbReference>
<evidence type="ECO:0000256" key="12">
    <source>
        <dbReference type="SAM" id="Phobius"/>
    </source>
</evidence>
<dbReference type="EMBL" id="VUMM01000002">
    <property type="protein sequence ID" value="MSS00763.1"/>
    <property type="molecule type" value="Genomic_DNA"/>
</dbReference>
<dbReference type="GO" id="GO:0015771">
    <property type="term" value="P:trehalose transport"/>
    <property type="evidence" value="ECO:0007669"/>
    <property type="project" value="TreeGrafter"/>
</dbReference>
<feature type="active site" description="Phosphocysteine intermediate; for EIIB activity" evidence="11">
    <location>
        <position position="27"/>
    </location>
</feature>
<comment type="subcellular location">
    <subcellularLocation>
        <location evidence="1">Cell membrane</location>
        <topology evidence="1">Multi-pass membrane protein</topology>
    </subcellularLocation>
</comment>